<sequence length="801" mass="88711">MTSHSTAEANSHLPQIEVDLMGTLFRRWPHLLVGILVGGTLALIYFFATEPLYESNIEILVGQRNSELATSGTSSTASATGDSIQEDQLATHMQLLKSRHNLHAAVERENLGQFASFQNAAKNELSAVDYILENLDVQRGGEGSARDAMVLRATFRDPDPAVAATVLTAIFESYRDYVESHGQNKTKEAITLIETAQKEHEQELDNADREYREFVKSVPVLLEGDRVRDVHRDRLADLEAELNLVRSELAESSSRLEVIEKFLEEEDVNEIGDNAHLALLSHKEVERLKLFLDMTRGEVQSEAFQAEQPARQEVAKAQYTILLELLQKERTLAEDFGPGHPLVAATRQEIEVIQQFIKTNAPEAAVMATKKLDPSEMLKTYVLLLRNDIAEREKRKEILTADAEAELLLAKSIEADFMTGTALKAKLNRAQSRYDEVIRRLHEINLAGSYAGFSTDLLSHPEINKEPCWPRLPLVLAIGGILGLAIGTTFAGLSEFLDATFRDSNDLEQSLRAGVIAHIPRIDIKQVKKQMDDESRLAPSLVAFHSPRSSEAEVYRVARTSLLVKNRQQNSRTLMMTSPHPGDGKSTTISNLAISLAQTGKRVLLIDADMRRPVIAGLFGLDGEPGLTNALLDSTQFDNCIQQTPIETLSVMAHGTRTSEPAELLESFRLSGLLRTCEQRFDIVLVDAPPLLAVADPAIIAPQVDGVLMTVRVLKNNRRSVERAGNVLEEIGVTPTAIIVNGSDAESKAYGYSNHYRSEEYSYTPYYHDTYAASDPQPNSIRLQGVSSSQTVQPAKLMSRS</sequence>
<dbReference type="NCBIfam" id="TIGR01007">
    <property type="entry name" value="eps_fam"/>
    <property type="match status" value="1"/>
</dbReference>
<evidence type="ECO:0000256" key="6">
    <source>
        <dbReference type="ARBA" id="ARBA00022519"/>
    </source>
</evidence>
<evidence type="ECO:0000256" key="16">
    <source>
        <dbReference type="SAM" id="Coils"/>
    </source>
</evidence>
<comment type="caution">
    <text evidence="20">The sequence shown here is derived from an EMBL/GenBank/DDBJ whole genome shotgun (WGS) entry which is preliminary data.</text>
</comment>
<dbReference type="Pfam" id="PF02706">
    <property type="entry name" value="Wzz"/>
    <property type="match status" value="1"/>
</dbReference>
<dbReference type="InterPro" id="IPR005702">
    <property type="entry name" value="Wzc-like_C"/>
</dbReference>
<evidence type="ECO:0000256" key="14">
    <source>
        <dbReference type="ARBA" id="ARBA00023137"/>
    </source>
</evidence>
<dbReference type="PANTHER" id="PTHR32309">
    <property type="entry name" value="TYROSINE-PROTEIN KINASE"/>
    <property type="match status" value="1"/>
</dbReference>
<accession>A0ABP9VI62</accession>
<evidence type="ECO:0000313" key="20">
    <source>
        <dbReference type="EMBL" id="GAA5504901.1"/>
    </source>
</evidence>
<keyword evidence="8 17" id="KW-0812">Transmembrane</keyword>
<keyword evidence="21" id="KW-1185">Reference proteome</keyword>
<keyword evidence="9" id="KW-0547">Nucleotide-binding</keyword>
<feature type="transmembrane region" description="Helical" evidence="17">
    <location>
        <begin position="28"/>
        <end position="48"/>
    </location>
</feature>
<evidence type="ECO:0000256" key="7">
    <source>
        <dbReference type="ARBA" id="ARBA00022679"/>
    </source>
</evidence>
<evidence type="ECO:0000256" key="4">
    <source>
        <dbReference type="ARBA" id="ARBA00011903"/>
    </source>
</evidence>
<evidence type="ECO:0000256" key="2">
    <source>
        <dbReference type="ARBA" id="ARBA00007316"/>
    </source>
</evidence>
<comment type="similarity">
    <text evidence="2">Belongs to the CpsD/CapB family.</text>
</comment>
<evidence type="ECO:0000256" key="15">
    <source>
        <dbReference type="ARBA" id="ARBA00051245"/>
    </source>
</evidence>
<evidence type="ECO:0000256" key="9">
    <source>
        <dbReference type="ARBA" id="ARBA00022741"/>
    </source>
</evidence>
<evidence type="ECO:0000256" key="3">
    <source>
        <dbReference type="ARBA" id="ARBA00008883"/>
    </source>
</evidence>
<dbReference type="InterPro" id="IPR050445">
    <property type="entry name" value="Bact_polysacc_biosynth/exp"/>
</dbReference>
<dbReference type="CDD" id="cd05387">
    <property type="entry name" value="BY-kinase"/>
    <property type="match status" value="1"/>
</dbReference>
<comment type="subcellular location">
    <subcellularLocation>
        <location evidence="1">Cell inner membrane</location>
        <topology evidence="1">Multi-pass membrane protein</topology>
    </subcellularLocation>
</comment>
<comment type="similarity">
    <text evidence="3">Belongs to the etk/wzc family.</text>
</comment>
<proteinExistence type="inferred from homology"/>
<dbReference type="InterPro" id="IPR003856">
    <property type="entry name" value="LPS_length_determ_N"/>
</dbReference>
<organism evidence="20 21">
    <name type="scientific">Novipirellula caenicola</name>
    <dbReference type="NCBI Taxonomy" id="1536901"/>
    <lineage>
        <taxon>Bacteria</taxon>
        <taxon>Pseudomonadati</taxon>
        <taxon>Planctomycetota</taxon>
        <taxon>Planctomycetia</taxon>
        <taxon>Pirellulales</taxon>
        <taxon>Pirellulaceae</taxon>
        <taxon>Novipirellula</taxon>
    </lineage>
</organism>
<keyword evidence="16" id="KW-0175">Coiled coil</keyword>
<dbReference type="Pfam" id="PF13614">
    <property type="entry name" value="AAA_31"/>
    <property type="match status" value="1"/>
</dbReference>
<dbReference type="SUPFAM" id="SSF52540">
    <property type="entry name" value="P-loop containing nucleoside triphosphate hydrolases"/>
    <property type="match status" value="1"/>
</dbReference>
<evidence type="ECO:0000256" key="12">
    <source>
        <dbReference type="ARBA" id="ARBA00022989"/>
    </source>
</evidence>
<protein>
    <recommendedName>
        <fullName evidence="4">non-specific protein-tyrosine kinase</fullName>
        <ecNumber evidence="4">2.7.10.2</ecNumber>
    </recommendedName>
</protein>
<feature type="coiled-coil region" evidence="16">
    <location>
        <begin position="190"/>
        <end position="255"/>
    </location>
</feature>
<dbReference type="RefSeq" id="WP_345681983.1">
    <property type="nucleotide sequence ID" value="NZ_BAABRO010000001.1"/>
</dbReference>
<evidence type="ECO:0000259" key="18">
    <source>
        <dbReference type="Pfam" id="PF02706"/>
    </source>
</evidence>
<keyword evidence="12 17" id="KW-1133">Transmembrane helix</keyword>
<evidence type="ECO:0000256" key="11">
    <source>
        <dbReference type="ARBA" id="ARBA00022840"/>
    </source>
</evidence>
<keyword evidence="14" id="KW-0829">Tyrosine-protein kinase</keyword>
<keyword evidence="10" id="KW-0418">Kinase</keyword>
<comment type="catalytic activity">
    <reaction evidence="15">
        <text>L-tyrosyl-[protein] + ATP = O-phospho-L-tyrosyl-[protein] + ADP + H(+)</text>
        <dbReference type="Rhea" id="RHEA:10596"/>
        <dbReference type="Rhea" id="RHEA-COMP:10136"/>
        <dbReference type="Rhea" id="RHEA-COMP:20101"/>
        <dbReference type="ChEBI" id="CHEBI:15378"/>
        <dbReference type="ChEBI" id="CHEBI:30616"/>
        <dbReference type="ChEBI" id="CHEBI:46858"/>
        <dbReference type="ChEBI" id="CHEBI:61978"/>
        <dbReference type="ChEBI" id="CHEBI:456216"/>
        <dbReference type="EC" id="2.7.10.2"/>
    </reaction>
</comment>
<name>A0ABP9VI62_9BACT</name>
<dbReference type="EMBL" id="BAABRO010000001">
    <property type="protein sequence ID" value="GAA5504901.1"/>
    <property type="molecule type" value="Genomic_DNA"/>
</dbReference>
<evidence type="ECO:0000259" key="19">
    <source>
        <dbReference type="Pfam" id="PF13614"/>
    </source>
</evidence>
<evidence type="ECO:0000256" key="1">
    <source>
        <dbReference type="ARBA" id="ARBA00004429"/>
    </source>
</evidence>
<dbReference type="Proteomes" id="UP001416858">
    <property type="component" value="Unassembled WGS sequence"/>
</dbReference>
<feature type="domain" description="AAA" evidence="19">
    <location>
        <begin position="581"/>
        <end position="698"/>
    </location>
</feature>
<reference evidence="20 21" key="1">
    <citation type="submission" date="2024-02" db="EMBL/GenBank/DDBJ databases">
        <title>Rhodopirellula caenicola NBRC 110016.</title>
        <authorList>
            <person name="Ichikawa N."/>
            <person name="Katano-Makiyama Y."/>
            <person name="Hidaka K."/>
        </authorList>
    </citation>
    <scope>NUCLEOTIDE SEQUENCE [LARGE SCALE GENOMIC DNA]</scope>
    <source>
        <strain evidence="20 21">NBRC 110016</strain>
    </source>
</reference>
<feature type="domain" description="Polysaccharide chain length determinant N-terminal" evidence="18">
    <location>
        <begin position="19"/>
        <end position="106"/>
    </location>
</feature>
<evidence type="ECO:0000256" key="10">
    <source>
        <dbReference type="ARBA" id="ARBA00022777"/>
    </source>
</evidence>
<keyword evidence="6" id="KW-0997">Cell inner membrane</keyword>
<keyword evidence="13 17" id="KW-0472">Membrane</keyword>
<evidence type="ECO:0000256" key="13">
    <source>
        <dbReference type="ARBA" id="ARBA00023136"/>
    </source>
</evidence>
<evidence type="ECO:0000256" key="8">
    <source>
        <dbReference type="ARBA" id="ARBA00022692"/>
    </source>
</evidence>
<dbReference type="EC" id="2.7.10.2" evidence="4"/>
<dbReference type="InterPro" id="IPR025669">
    <property type="entry name" value="AAA_dom"/>
</dbReference>
<dbReference type="Gene3D" id="3.40.50.300">
    <property type="entry name" value="P-loop containing nucleotide triphosphate hydrolases"/>
    <property type="match status" value="1"/>
</dbReference>
<evidence type="ECO:0000313" key="21">
    <source>
        <dbReference type="Proteomes" id="UP001416858"/>
    </source>
</evidence>
<dbReference type="PANTHER" id="PTHR32309:SF13">
    <property type="entry name" value="FERRIC ENTEROBACTIN TRANSPORT PROTEIN FEPE"/>
    <property type="match status" value="1"/>
</dbReference>
<keyword evidence="5" id="KW-1003">Cell membrane</keyword>
<gene>
    <name evidence="20" type="ORF">Rcae01_00340</name>
</gene>
<dbReference type="InterPro" id="IPR027417">
    <property type="entry name" value="P-loop_NTPase"/>
</dbReference>
<evidence type="ECO:0000256" key="17">
    <source>
        <dbReference type="SAM" id="Phobius"/>
    </source>
</evidence>
<keyword evidence="7" id="KW-0808">Transferase</keyword>
<keyword evidence="11" id="KW-0067">ATP-binding</keyword>
<evidence type="ECO:0000256" key="5">
    <source>
        <dbReference type="ARBA" id="ARBA00022475"/>
    </source>
</evidence>